<comment type="caution">
    <text evidence="10">The sequence shown here is derived from an EMBL/GenBank/DDBJ whole genome shotgun (WGS) entry which is preliminary data.</text>
</comment>
<dbReference type="InterPro" id="IPR001789">
    <property type="entry name" value="Sig_transdc_resp-reg_receiver"/>
</dbReference>
<dbReference type="EC" id="3.5.1.44" evidence="5"/>
<comment type="subcellular location">
    <subcellularLocation>
        <location evidence="5">Cytoplasm</location>
    </subcellularLocation>
</comment>
<evidence type="ECO:0000313" key="10">
    <source>
        <dbReference type="EMBL" id="MFC3050825.1"/>
    </source>
</evidence>
<dbReference type="SUPFAM" id="SSF52738">
    <property type="entry name" value="Methylesterase CheB, C-terminal domain"/>
    <property type="match status" value="1"/>
</dbReference>
<evidence type="ECO:0000256" key="5">
    <source>
        <dbReference type="HAMAP-Rule" id="MF_00099"/>
    </source>
</evidence>
<dbReference type="Proteomes" id="UP001595444">
    <property type="component" value="Unassembled WGS sequence"/>
</dbReference>
<reference evidence="11" key="1">
    <citation type="journal article" date="2019" name="Int. J. Syst. Evol. Microbiol.">
        <title>The Global Catalogue of Microorganisms (GCM) 10K type strain sequencing project: providing services to taxonomists for standard genome sequencing and annotation.</title>
        <authorList>
            <consortium name="The Broad Institute Genomics Platform"/>
            <consortium name="The Broad Institute Genome Sequencing Center for Infectious Disease"/>
            <person name="Wu L."/>
            <person name="Ma J."/>
        </authorList>
    </citation>
    <scope>NUCLEOTIDE SEQUENCE [LARGE SCALE GENOMIC DNA]</scope>
    <source>
        <strain evidence="11">KCTC 62164</strain>
    </source>
</reference>
<dbReference type="InterPro" id="IPR011006">
    <property type="entry name" value="CheY-like_superfamily"/>
</dbReference>
<dbReference type="RefSeq" id="WP_194212536.1">
    <property type="nucleotide sequence ID" value="NZ_CP061205.1"/>
</dbReference>
<comment type="domain">
    <text evidence="5">Contains a C-terminal catalytic domain, and an N-terminal region which modulates catalytic activity.</text>
</comment>
<keyword evidence="3 5" id="KW-0378">Hydrolase</keyword>
<keyword evidence="1 5" id="KW-0963">Cytoplasm</keyword>
<evidence type="ECO:0000259" key="9">
    <source>
        <dbReference type="PROSITE" id="PS50122"/>
    </source>
</evidence>
<keyword evidence="2 5" id="KW-0145">Chemotaxis</keyword>
<feature type="active site" evidence="5 6">
    <location>
        <position position="165"/>
    </location>
</feature>
<sequence length="345" mass="36888">MGLGKIRVLICDDSALVRQILSSILASDPQIEVVGVAQNPLVARTMIKELNPDVLTLDIEMPQMDGLSFLEKIMTLRPMPVVMISSLTQEGTAQSLKALELGVYDVIGKPTTNLQTNFKDIRDDIITKVKGAATARIQVPVNLKRIQARKIEAEPAVDLIAIGASTGGVVAIKEILPLLPKQSPPVIIVQHMPEAYTAGFAARLDTASRMTVVESEDGMKLVKGTAYLARGGTHLRIVKQGHDYIIQHGNDAEVSGHKPSVDAAFESIAANVTGAVIAVILTGMGRDGARGMLDLRRSGAFTIGQSQDSCVVYGMPRVAKEVGGVVVEMPLSRIAAAIEKQCWPI</sequence>
<feature type="domain" description="CheB-type methylesterase" evidence="9">
    <location>
        <begin position="153"/>
        <end position="338"/>
    </location>
</feature>
<dbReference type="Pfam" id="PF00072">
    <property type="entry name" value="Response_reg"/>
    <property type="match status" value="1"/>
</dbReference>
<dbReference type="CDD" id="cd17541">
    <property type="entry name" value="REC_CheB-like"/>
    <property type="match status" value="1"/>
</dbReference>
<dbReference type="InterPro" id="IPR008248">
    <property type="entry name" value="CheB-like"/>
</dbReference>
<evidence type="ECO:0000256" key="2">
    <source>
        <dbReference type="ARBA" id="ARBA00022500"/>
    </source>
</evidence>
<dbReference type="InterPro" id="IPR035909">
    <property type="entry name" value="CheB_C"/>
</dbReference>
<dbReference type="PROSITE" id="PS50110">
    <property type="entry name" value="RESPONSE_REGULATORY"/>
    <property type="match status" value="1"/>
</dbReference>
<dbReference type="PANTHER" id="PTHR42872:SF6">
    <property type="entry name" value="PROTEIN-GLUTAMATE METHYLESTERASE_PROTEIN-GLUTAMINE GLUTAMINASE"/>
    <property type="match status" value="1"/>
</dbReference>
<evidence type="ECO:0000256" key="1">
    <source>
        <dbReference type="ARBA" id="ARBA00022490"/>
    </source>
</evidence>
<accession>A0ABV7D1M0</accession>
<dbReference type="PROSITE" id="PS50122">
    <property type="entry name" value="CHEB"/>
    <property type="match status" value="1"/>
</dbReference>
<comment type="catalytic activity">
    <reaction evidence="4 5">
        <text>[protein]-L-glutamate 5-O-methyl ester + H2O = L-glutamyl-[protein] + methanol + H(+)</text>
        <dbReference type="Rhea" id="RHEA:23236"/>
        <dbReference type="Rhea" id="RHEA-COMP:10208"/>
        <dbReference type="Rhea" id="RHEA-COMP:10311"/>
        <dbReference type="ChEBI" id="CHEBI:15377"/>
        <dbReference type="ChEBI" id="CHEBI:15378"/>
        <dbReference type="ChEBI" id="CHEBI:17790"/>
        <dbReference type="ChEBI" id="CHEBI:29973"/>
        <dbReference type="ChEBI" id="CHEBI:82795"/>
        <dbReference type="EC" id="3.1.1.61"/>
    </reaction>
</comment>
<proteinExistence type="inferred from homology"/>
<feature type="active site" evidence="5 6">
    <location>
        <position position="287"/>
    </location>
</feature>
<dbReference type="PANTHER" id="PTHR42872">
    <property type="entry name" value="PROTEIN-GLUTAMATE METHYLESTERASE/PROTEIN-GLUTAMINE GLUTAMINASE"/>
    <property type="match status" value="1"/>
</dbReference>
<dbReference type="Pfam" id="PF01339">
    <property type="entry name" value="CheB_methylest"/>
    <property type="match status" value="1"/>
</dbReference>
<feature type="active site" evidence="5 6">
    <location>
        <position position="191"/>
    </location>
</feature>
<gene>
    <name evidence="5" type="primary">cheB</name>
    <name evidence="10" type="ORF">ACFOKA_02790</name>
</gene>
<keyword evidence="5 7" id="KW-0597">Phosphoprotein</keyword>
<dbReference type="PIRSF" id="PIRSF000876">
    <property type="entry name" value="RR_chemtxs_CheB"/>
    <property type="match status" value="1"/>
</dbReference>
<comment type="function">
    <text evidence="5">Involved in chemotaxis. Part of a chemotaxis signal transduction system that modulates chemotaxis in response to various stimuli. Catalyzes the demethylation of specific methylglutamate residues introduced into the chemoreceptors (methyl-accepting chemotaxis proteins or MCP) by CheR. Also mediates the irreversible deamidation of specific glutamine residues to glutamic acid.</text>
</comment>
<comment type="similarity">
    <text evidence="5">Belongs to the CheB family.</text>
</comment>
<keyword evidence="11" id="KW-1185">Reference proteome</keyword>
<evidence type="ECO:0000256" key="4">
    <source>
        <dbReference type="ARBA" id="ARBA00048267"/>
    </source>
</evidence>
<dbReference type="SUPFAM" id="SSF52172">
    <property type="entry name" value="CheY-like"/>
    <property type="match status" value="1"/>
</dbReference>
<protein>
    <recommendedName>
        <fullName evidence="5">Protein-glutamate methylesterase/protein-glutamine glutaminase</fullName>
        <ecNumber evidence="5">3.1.1.61</ecNumber>
        <ecNumber evidence="5">3.5.1.44</ecNumber>
    </recommendedName>
</protein>
<evidence type="ECO:0000256" key="3">
    <source>
        <dbReference type="ARBA" id="ARBA00022801"/>
    </source>
</evidence>
<dbReference type="GO" id="GO:0008984">
    <property type="term" value="F:protein-glutamate methylesterase activity"/>
    <property type="evidence" value="ECO:0007669"/>
    <property type="project" value="UniProtKB-EC"/>
</dbReference>
<comment type="PTM">
    <text evidence="5">Phosphorylated by CheA. Phosphorylation of the N-terminal regulatory domain activates the methylesterase activity.</text>
</comment>
<dbReference type="Gene3D" id="3.40.50.180">
    <property type="entry name" value="Methylesterase CheB, C-terminal domain"/>
    <property type="match status" value="1"/>
</dbReference>
<name>A0ABV7D1M0_9PROT</name>
<dbReference type="EMBL" id="JBHRSL010000002">
    <property type="protein sequence ID" value="MFC3050825.1"/>
    <property type="molecule type" value="Genomic_DNA"/>
</dbReference>
<evidence type="ECO:0000256" key="6">
    <source>
        <dbReference type="PROSITE-ProRule" id="PRU00050"/>
    </source>
</evidence>
<evidence type="ECO:0000256" key="7">
    <source>
        <dbReference type="PROSITE-ProRule" id="PRU00169"/>
    </source>
</evidence>
<dbReference type="CDD" id="cd16432">
    <property type="entry name" value="CheB_Rec"/>
    <property type="match status" value="1"/>
</dbReference>
<dbReference type="HAMAP" id="MF_00099">
    <property type="entry name" value="CheB_chemtxs"/>
    <property type="match status" value="1"/>
</dbReference>
<comment type="catalytic activity">
    <reaction evidence="5">
        <text>L-glutaminyl-[protein] + H2O = L-glutamyl-[protein] + NH4(+)</text>
        <dbReference type="Rhea" id="RHEA:16441"/>
        <dbReference type="Rhea" id="RHEA-COMP:10207"/>
        <dbReference type="Rhea" id="RHEA-COMP:10208"/>
        <dbReference type="ChEBI" id="CHEBI:15377"/>
        <dbReference type="ChEBI" id="CHEBI:28938"/>
        <dbReference type="ChEBI" id="CHEBI:29973"/>
        <dbReference type="ChEBI" id="CHEBI:30011"/>
        <dbReference type="EC" id="3.5.1.44"/>
    </reaction>
</comment>
<dbReference type="NCBIfam" id="NF001965">
    <property type="entry name" value="PRK00742.1"/>
    <property type="match status" value="1"/>
</dbReference>
<dbReference type="NCBIfam" id="NF009206">
    <property type="entry name" value="PRK12555.1"/>
    <property type="match status" value="1"/>
</dbReference>
<evidence type="ECO:0000313" key="11">
    <source>
        <dbReference type="Proteomes" id="UP001595444"/>
    </source>
</evidence>
<feature type="modified residue" description="4-aspartylphosphate" evidence="5 7">
    <location>
        <position position="58"/>
    </location>
</feature>
<dbReference type="SMART" id="SM00448">
    <property type="entry name" value="REC"/>
    <property type="match status" value="1"/>
</dbReference>
<organism evidence="10 11">
    <name type="scientific">Kordiimonas pumila</name>
    <dbReference type="NCBI Taxonomy" id="2161677"/>
    <lineage>
        <taxon>Bacteria</taxon>
        <taxon>Pseudomonadati</taxon>
        <taxon>Pseudomonadota</taxon>
        <taxon>Alphaproteobacteria</taxon>
        <taxon>Kordiimonadales</taxon>
        <taxon>Kordiimonadaceae</taxon>
        <taxon>Kordiimonas</taxon>
    </lineage>
</organism>
<evidence type="ECO:0000259" key="8">
    <source>
        <dbReference type="PROSITE" id="PS50110"/>
    </source>
</evidence>
<dbReference type="Gene3D" id="3.40.50.2300">
    <property type="match status" value="1"/>
</dbReference>
<dbReference type="InterPro" id="IPR000673">
    <property type="entry name" value="Sig_transdc_resp-reg_Me-estase"/>
</dbReference>
<dbReference type="EC" id="3.1.1.61" evidence="5"/>
<feature type="domain" description="Response regulatory" evidence="8">
    <location>
        <begin position="7"/>
        <end position="124"/>
    </location>
</feature>